<sequence length="107" mass="12900">MCAIHRSIQYRDGDQRIAATEREQNFPLEIRSYYPYHFTLPALTPPLFIMRPNRMQAPGVQTRSRRPPQTLFEKFRPTEERLRIFLIALLFVFLSRHFRRENHVIDA</sequence>
<dbReference type="Proteomes" id="UP000782519">
    <property type="component" value="Unassembled WGS sequence"/>
</dbReference>
<evidence type="ECO:0000313" key="1">
    <source>
        <dbReference type="EMBL" id="MBI5131660.1"/>
    </source>
</evidence>
<comment type="caution">
    <text evidence="1">The sequence shown here is derived from an EMBL/GenBank/DDBJ whole genome shotgun (WGS) entry which is preliminary data.</text>
</comment>
<name>A0A933W315_RHOPL</name>
<dbReference type="EMBL" id="JACRJB010000053">
    <property type="protein sequence ID" value="MBI5131660.1"/>
    <property type="molecule type" value="Genomic_DNA"/>
</dbReference>
<evidence type="ECO:0000313" key="2">
    <source>
        <dbReference type="Proteomes" id="UP000782519"/>
    </source>
</evidence>
<dbReference type="AlphaFoldDB" id="A0A933W315"/>
<organism evidence="1 2">
    <name type="scientific">Rhodopseudomonas palustris</name>
    <dbReference type="NCBI Taxonomy" id="1076"/>
    <lineage>
        <taxon>Bacteria</taxon>
        <taxon>Pseudomonadati</taxon>
        <taxon>Pseudomonadota</taxon>
        <taxon>Alphaproteobacteria</taxon>
        <taxon>Hyphomicrobiales</taxon>
        <taxon>Nitrobacteraceae</taxon>
        <taxon>Rhodopseudomonas</taxon>
    </lineage>
</organism>
<reference evidence="1" key="1">
    <citation type="submission" date="2020-07" db="EMBL/GenBank/DDBJ databases">
        <title>Huge and variable diversity of episymbiotic CPR bacteria and DPANN archaea in groundwater ecosystems.</title>
        <authorList>
            <person name="He C.Y."/>
            <person name="Keren R."/>
            <person name="Whittaker M."/>
            <person name="Farag I.F."/>
            <person name="Doudna J."/>
            <person name="Cate J.H.D."/>
            <person name="Banfield J.F."/>
        </authorList>
    </citation>
    <scope>NUCLEOTIDE SEQUENCE</scope>
    <source>
        <strain evidence="1">NC_groundwater_1818_Pr3_B-0.1um_66_35</strain>
    </source>
</reference>
<accession>A0A933W315</accession>
<proteinExistence type="predicted"/>
<gene>
    <name evidence="1" type="ORF">HZA66_19655</name>
</gene>
<protein>
    <submittedName>
        <fullName evidence="1">Uncharacterized protein</fullName>
    </submittedName>
</protein>